<evidence type="ECO:0000256" key="7">
    <source>
        <dbReference type="ARBA" id="ARBA00030642"/>
    </source>
</evidence>
<accession>A0AAN0MJ64</accession>
<name>A0AAN0MJ64_9RHOB</name>
<dbReference type="GO" id="GO:0003755">
    <property type="term" value="F:peptidyl-prolyl cis-trans isomerase activity"/>
    <property type="evidence" value="ECO:0007669"/>
    <property type="project" value="UniProtKB-KW"/>
</dbReference>
<dbReference type="SUPFAM" id="SSF54534">
    <property type="entry name" value="FKBP-like"/>
    <property type="match status" value="1"/>
</dbReference>
<evidence type="ECO:0000256" key="10">
    <source>
        <dbReference type="SAM" id="SignalP"/>
    </source>
</evidence>
<dbReference type="InterPro" id="IPR046357">
    <property type="entry name" value="PPIase_dom_sf"/>
</dbReference>
<feature type="chain" id="PRO_5042894067" description="Parvulin-like PPIase" evidence="10">
    <location>
        <begin position="22"/>
        <end position="408"/>
    </location>
</feature>
<reference evidence="12 13" key="2">
    <citation type="submission" date="2024-08" db="EMBL/GenBank/DDBJ databases">
        <title>Phylogenomic analyses of a clade within the roseobacter group suggest taxonomic reassignments of species of the genera Aestuariivita, Citreicella, Loktanella, Nautella, Pelagibaca, Ruegeria, Thalassobius, Thiobacimonas and Tropicibacter, and the proposal o.</title>
        <authorList>
            <person name="Jeon C.O."/>
        </authorList>
    </citation>
    <scope>NUCLEOTIDE SEQUENCE [LARGE SCALE GENOMIC DNA]</scope>
    <source>
        <strain evidence="12 13">SS1-5</strain>
    </source>
</reference>
<dbReference type="InterPro" id="IPR050280">
    <property type="entry name" value="OMP_Chaperone_SurA"/>
</dbReference>
<evidence type="ECO:0000256" key="8">
    <source>
        <dbReference type="ARBA" id="ARBA00031484"/>
    </source>
</evidence>
<keyword evidence="4 9" id="KW-0697">Rotamase</keyword>
<keyword evidence="13" id="KW-1185">Reference proteome</keyword>
<sequence length="408" mass="44549">MIHIRNLLTLAFALILTVSLASTGQAQGQFSPVITVNDRAITGFELAQRKRLLEFFRTAGDLDEQARNGLIEDRLKAQELERAGLRLTDEALTAAMEEFAGRANMDLAQFTRVLSQNGIDISTLEDFVRIGTSWRDYIRSRYSRQVTISDTDVERAIARRGSSTTEIQVLLNEIIIAAPPNLAARAAGAADRISRLRSFSAFEAAAREVSALPTRDSGGRLPWLPITNYPAQLRGVILDLRPGEVTQPINIPNGIALFQMRGVREVARSVAAPSSIDYAIYNIPGGRTEAALQQAARIARDVDTCDDLYGIAQGQPAEVLERLQESPSDIPNDIALELARLDPGEVSYNVARNGGQTLAFVMLCSRNTTSAEDADPEAVRNQIRGQRLAGLADALLEDLRAAAIIRTQ</sequence>
<keyword evidence="6 9" id="KW-0413">Isomerase</keyword>
<dbReference type="InterPro" id="IPR015391">
    <property type="entry name" value="SurA_N"/>
</dbReference>
<protein>
    <recommendedName>
        <fullName evidence="1">Parvulin-like PPIase</fullName>
    </recommendedName>
    <alternativeName>
        <fullName evidence="7">Peptidyl-prolyl cis-trans isomerase plp</fullName>
    </alternativeName>
    <alternativeName>
        <fullName evidence="8">Rotamase plp</fullName>
    </alternativeName>
</protein>
<dbReference type="RefSeq" id="WP_342075570.1">
    <property type="nucleotide sequence ID" value="NZ_CP151767.2"/>
</dbReference>
<dbReference type="PROSITE" id="PS50198">
    <property type="entry name" value="PPIC_PPIASE_2"/>
    <property type="match status" value="1"/>
</dbReference>
<dbReference type="Pfam" id="PF09312">
    <property type="entry name" value="SurA_N"/>
    <property type="match status" value="1"/>
</dbReference>
<evidence type="ECO:0000259" key="11">
    <source>
        <dbReference type="PROSITE" id="PS50198"/>
    </source>
</evidence>
<dbReference type="Gene3D" id="3.10.50.40">
    <property type="match status" value="1"/>
</dbReference>
<evidence type="ECO:0000256" key="9">
    <source>
        <dbReference type="PROSITE-ProRule" id="PRU00278"/>
    </source>
</evidence>
<feature type="signal peptide" evidence="10">
    <location>
        <begin position="1"/>
        <end position="21"/>
    </location>
</feature>
<dbReference type="KEGG" id="yrh:AABB31_14365"/>
<evidence type="ECO:0000256" key="6">
    <source>
        <dbReference type="ARBA" id="ARBA00023235"/>
    </source>
</evidence>
<evidence type="ECO:0000256" key="4">
    <source>
        <dbReference type="ARBA" id="ARBA00023110"/>
    </source>
</evidence>
<dbReference type="Pfam" id="PF00639">
    <property type="entry name" value="Rotamase"/>
    <property type="match status" value="1"/>
</dbReference>
<evidence type="ECO:0000256" key="3">
    <source>
        <dbReference type="ARBA" id="ARBA00022764"/>
    </source>
</evidence>
<evidence type="ECO:0000256" key="1">
    <source>
        <dbReference type="ARBA" id="ARBA00018370"/>
    </source>
</evidence>
<dbReference type="InterPro" id="IPR027304">
    <property type="entry name" value="Trigger_fact/SurA_dom_sf"/>
</dbReference>
<dbReference type="PANTHER" id="PTHR47637">
    <property type="entry name" value="CHAPERONE SURA"/>
    <property type="match status" value="1"/>
</dbReference>
<dbReference type="InterPro" id="IPR000297">
    <property type="entry name" value="PPIase_PpiC"/>
</dbReference>
<keyword evidence="3" id="KW-0574">Periplasm</keyword>
<evidence type="ECO:0000256" key="5">
    <source>
        <dbReference type="ARBA" id="ARBA00023186"/>
    </source>
</evidence>
<evidence type="ECO:0000313" key="13">
    <source>
        <dbReference type="Proteomes" id="UP001470809"/>
    </source>
</evidence>
<dbReference type="Proteomes" id="UP001470809">
    <property type="component" value="Chromosome"/>
</dbReference>
<dbReference type="AlphaFoldDB" id="A0AAN0MJ64"/>
<feature type="domain" description="PpiC" evidence="11">
    <location>
        <begin position="166"/>
        <end position="262"/>
    </location>
</feature>
<evidence type="ECO:0000256" key="2">
    <source>
        <dbReference type="ARBA" id="ARBA00022729"/>
    </source>
</evidence>
<reference evidence="13" key="1">
    <citation type="submission" date="2024-04" db="EMBL/GenBank/DDBJ databases">
        <title>Phylogenomic analyses of a clade within the roseobacter group suggest taxonomic reassignments of species of the genera Aestuariivita, Citreicella, Loktanella, Nautella, Pelagibaca, Ruegeria, Thalassobius, Thiobacimonas and Tropicibacter, and the proposal o.</title>
        <authorList>
            <person name="Jeon C.O."/>
        </authorList>
    </citation>
    <scope>NUCLEOTIDE SEQUENCE [LARGE SCALE GENOMIC DNA]</scope>
    <source>
        <strain evidence="13">SS1-5</strain>
    </source>
</reference>
<evidence type="ECO:0000313" key="12">
    <source>
        <dbReference type="EMBL" id="WZU66243.1"/>
    </source>
</evidence>
<dbReference type="PANTHER" id="PTHR47637:SF1">
    <property type="entry name" value="CHAPERONE SURA"/>
    <property type="match status" value="1"/>
</dbReference>
<dbReference type="Gene3D" id="1.10.4030.10">
    <property type="entry name" value="Porin chaperone SurA, peptide-binding domain"/>
    <property type="match status" value="1"/>
</dbReference>
<organism evidence="12 13">
    <name type="scientific">Yoonia rhodophyticola</name>
    <dbReference type="NCBI Taxonomy" id="3137370"/>
    <lineage>
        <taxon>Bacteria</taxon>
        <taxon>Pseudomonadati</taxon>
        <taxon>Pseudomonadota</taxon>
        <taxon>Alphaproteobacteria</taxon>
        <taxon>Rhodobacterales</taxon>
        <taxon>Paracoccaceae</taxon>
        <taxon>Yoonia</taxon>
    </lineage>
</organism>
<gene>
    <name evidence="12" type="ORF">AABB31_14365</name>
</gene>
<keyword evidence="5" id="KW-0143">Chaperone</keyword>
<dbReference type="EMBL" id="CP151767">
    <property type="protein sequence ID" value="WZU66243.1"/>
    <property type="molecule type" value="Genomic_DNA"/>
</dbReference>
<dbReference type="SUPFAM" id="SSF109998">
    <property type="entry name" value="Triger factor/SurA peptide-binding domain-like"/>
    <property type="match status" value="1"/>
</dbReference>
<keyword evidence="2 10" id="KW-0732">Signal</keyword>
<proteinExistence type="predicted"/>